<comment type="similarity">
    <text evidence="1 4">Belongs to the GTR/RAG GTP-binding protein family.</text>
</comment>
<evidence type="ECO:0000256" key="5">
    <source>
        <dbReference type="SAM" id="MobiDB-lite"/>
    </source>
</evidence>
<dbReference type="InterPro" id="IPR027417">
    <property type="entry name" value="P-loop_NTPase"/>
</dbReference>
<name>A0A0F7SVF2_PHARH</name>
<dbReference type="GO" id="GO:0009267">
    <property type="term" value="P:cellular response to starvation"/>
    <property type="evidence" value="ECO:0007669"/>
    <property type="project" value="TreeGrafter"/>
</dbReference>
<dbReference type="GO" id="GO:0000329">
    <property type="term" value="C:fungal-type vacuole membrane"/>
    <property type="evidence" value="ECO:0007669"/>
    <property type="project" value="TreeGrafter"/>
</dbReference>
<proteinExistence type="inferred from homology"/>
<dbReference type="InterPro" id="IPR006762">
    <property type="entry name" value="Gtr1_RagA"/>
</dbReference>
<dbReference type="Gene3D" id="3.30.450.190">
    <property type="match status" value="1"/>
</dbReference>
<dbReference type="SUPFAM" id="SSF52540">
    <property type="entry name" value="P-loop containing nucleoside triphosphate hydrolases"/>
    <property type="match status" value="1"/>
</dbReference>
<dbReference type="Pfam" id="PF04670">
    <property type="entry name" value="Gtr1_RagA"/>
    <property type="match status" value="1"/>
</dbReference>
<dbReference type="GO" id="GO:0005634">
    <property type="term" value="C:nucleus"/>
    <property type="evidence" value="ECO:0007669"/>
    <property type="project" value="TreeGrafter"/>
</dbReference>
<dbReference type="GO" id="GO:0003924">
    <property type="term" value="F:GTPase activity"/>
    <property type="evidence" value="ECO:0007669"/>
    <property type="project" value="UniProtKB-UniRule"/>
</dbReference>
<evidence type="ECO:0000256" key="3">
    <source>
        <dbReference type="ARBA" id="ARBA00023134"/>
    </source>
</evidence>
<dbReference type="GO" id="GO:1990131">
    <property type="term" value="C:Gtr1-Gtr2 GTPase complex"/>
    <property type="evidence" value="ECO:0007669"/>
    <property type="project" value="UniProtKB-UniRule"/>
</dbReference>
<dbReference type="GO" id="GO:0005525">
    <property type="term" value="F:GTP binding"/>
    <property type="evidence" value="ECO:0007669"/>
    <property type="project" value="UniProtKB-UniRule"/>
</dbReference>
<organism evidence="6">
    <name type="scientific">Phaffia rhodozyma</name>
    <name type="common">Yeast</name>
    <name type="synonym">Xanthophyllomyces dendrorhous</name>
    <dbReference type="NCBI Taxonomy" id="264483"/>
    <lineage>
        <taxon>Eukaryota</taxon>
        <taxon>Fungi</taxon>
        <taxon>Dikarya</taxon>
        <taxon>Basidiomycota</taxon>
        <taxon>Agaricomycotina</taxon>
        <taxon>Tremellomycetes</taxon>
        <taxon>Cystofilobasidiales</taxon>
        <taxon>Mrakiaceae</taxon>
        <taxon>Phaffia</taxon>
    </lineage>
</organism>
<evidence type="ECO:0000313" key="6">
    <source>
        <dbReference type="EMBL" id="CED84515.1"/>
    </source>
</evidence>
<feature type="compositionally biased region" description="Acidic residues" evidence="5">
    <location>
        <begin position="291"/>
        <end position="305"/>
    </location>
</feature>
<dbReference type="GO" id="GO:0010507">
    <property type="term" value="P:negative regulation of autophagy"/>
    <property type="evidence" value="ECO:0007669"/>
    <property type="project" value="TreeGrafter"/>
</dbReference>
<accession>A0A0F7SVF2</accession>
<reference evidence="6" key="1">
    <citation type="submission" date="2014-08" db="EMBL/GenBank/DDBJ databases">
        <authorList>
            <person name="Sharma Rahul"/>
            <person name="Thines Marco"/>
        </authorList>
    </citation>
    <scope>NUCLEOTIDE SEQUENCE</scope>
</reference>
<dbReference type="EMBL" id="LN483166">
    <property type="protein sequence ID" value="CED84515.1"/>
    <property type="molecule type" value="Genomic_DNA"/>
</dbReference>
<evidence type="ECO:0000256" key="2">
    <source>
        <dbReference type="ARBA" id="ARBA00022741"/>
    </source>
</evidence>
<evidence type="ECO:0000256" key="1">
    <source>
        <dbReference type="ARBA" id="ARBA00007756"/>
    </source>
</evidence>
<dbReference type="PANTHER" id="PTHR11259">
    <property type="entry name" value="RAS-RELATED GTP BINDING RAG/GTR YEAST"/>
    <property type="match status" value="1"/>
</dbReference>
<feature type="region of interest" description="Disordered" evidence="5">
    <location>
        <begin position="291"/>
        <end position="341"/>
    </location>
</feature>
<dbReference type="AlphaFoldDB" id="A0A0F7SVF2"/>
<comment type="function">
    <text evidence="4">GTPase involved in activation of the TORC1 signaling pathway, which promotes growth and represses autophagy in nutrient-rich conditions.</text>
</comment>
<protein>
    <recommendedName>
        <fullName evidence="4">GTP-binding protein</fullName>
    </recommendedName>
</protein>
<evidence type="ECO:0000256" key="4">
    <source>
        <dbReference type="RuleBase" id="RU367014"/>
    </source>
</evidence>
<keyword evidence="3 4" id="KW-0342">GTP-binding</keyword>
<feature type="compositionally biased region" description="Acidic residues" evidence="5">
    <location>
        <begin position="313"/>
        <end position="338"/>
    </location>
</feature>
<dbReference type="GO" id="GO:1904263">
    <property type="term" value="P:positive regulation of TORC1 signaling"/>
    <property type="evidence" value="ECO:0007669"/>
    <property type="project" value="TreeGrafter"/>
</dbReference>
<keyword evidence="2 4" id="KW-0547">Nucleotide-binding</keyword>
<dbReference type="Gene3D" id="3.40.50.300">
    <property type="entry name" value="P-loop containing nucleotide triphosphate hydrolases"/>
    <property type="match status" value="1"/>
</dbReference>
<comment type="subunit">
    <text evidence="4">Component of the GSE complex.</text>
</comment>
<dbReference type="PANTHER" id="PTHR11259:SF2">
    <property type="entry name" value="GH16429P"/>
    <property type="match status" value="1"/>
</dbReference>
<sequence>MADSSEWIPVPDDEDPLSQKILLMGARRSGKTSAMEVLFHGMEARQTIPSVSPTHDIKIENVNIFAPYQIWDTPGSITAENFGDNLKKFSVLIYFVDMISGYTEQIQSIAMTFLAAHRCNPDMQLYLFINKADGITGKDTLTETFREIQDYVQDDMTDFSNEEIDAIPEVSFFLTSIYDRRLAYAFSQVIRQSLMVAQFLSGMMNSWVVTAQMDKSFLIDKKTKLYVATDGAPVQNAVYTTCVDWVTRIIAYEELYTSVVPVGQKTIDEKSEALFRDASDRTGNFFDAIDGYETESDSESEGGPESEERIDGEVEEVDDEEEDEDEDEDGEGNEDYEDYPSQILTLSSGITYGYWEITPDLALIGSLNTHIYNKKTEHIEESIGVVRKFTLKFLKAQRMTE</sequence>